<evidence type="ECO:0000256" key="6">
    <source>
        <dbReference type="PROSITE-ProRule" id="PRU00089"/>
    </source>
</evidence>
<dbReference type="Proteomes" id="UP001211065">
    <property type="component" value="Unassembled WGS sequence"/>
</dbReference>
<evidence type="ECO:0000259" key="8">
    <source>
        <dbReference type="PROSITE" id="PS50006"/>
    </source>
</evidence>
<dbReference type="PANTHER" id="PTHR45881:SF1">
    <property type="entry name" value="FORK HEAD PROTEIN HOMOLOG 2"/>
    <property type="match status" value="1"/>
</dbReference>
<evidence type="ECO:0000313" key="11">
    <source>
        <dbReference type="Proteomes" id="UP001211065"/>
    </source>
</evidence>
<evidence type="ECO:0000256" key="4">
    <source>
        <dbReference type="ARBA" id="ARBA00023163"/>
    </source>
</evidence>
<dbReference type="InterPro" id="IPR008984">
    <property type="entry name" value="SMAD_FHA_dom_sf"/>
</dbReference>
<feature type="compositionally biased region" description="Polar residues" evidence="7">
    <location>
        <begin position="177"/>
        <end position="190"/>
    </location>
</feature>
<dbReference type="SMART" id="SM00339">
    <property type="entry name" value="FH"/>
    <property type="match status" value="1"/>
</dbReference>
<dbReference type="PRINTS" id="PR00053">
    <property type="entry name" value="FORKHEAD"/>
</dbReference>
<feature type="compositionally biased region" description="Low complexity" evidence="7">
    <location>
        <begin position="121"/>
        <end position="136"/>
    </location>
</feature>
<keyword evidence="4" id="KW-0804">Transcription</keyword>
<dbReference type="PANTHER" id="PTHR45881">
    <property type="entry name" value="CHECKPOINT SUPPRESSOR 1-LIKE, ISOFORM A-RELATED"/>
    <property type="match status" value="1"/>
</dbReference>
<keyword evidence="11" id="KW-1185">Reference proteome</keyword>
<evidence type="ECO:0000313" key="10">
    <source>
        <dbReference type="EMBL" id="KAJ3222702.1"/>
    </source>
</evidence>
<feature type="compositionally biased region" description="Polar residues" evidence="7">
    <location>
        <begin position="137"/>
        <end position="149"/>
    </location>
</feature>
<evidence type="ECO:0000256" key="1">
    <source>
        <dbReference type="ARBA" id="ARBA00004123"/>
    </source>
</evidence>
<dbReference type="InterPro" id="IPR000253">
    <property type="entry name" value="FHA_dom"/>
</dbReference>
<dbReference type="PROSITE" id="PS50006">
    <property type="entry name" value="FHA_DOMAIN"/>
    <property type="match status" value="1"/>
</dbReference>
<feature type="domain" description="Fork-head" evidence="9">
    <location>
        <begin position="204"/>
        <end position="300"/>
    </location>
</feature>
<protein>
    <submittedName>
        <fullName evidence="10">Transcription factor</fullName>
    </submittedName>
</protein>
<gene>
    <name evidence="10" type="primary">FKH2</name>
    <name evidence="10" type="ORF">HK099_002012</name>
</gene>
<feature type="region of interest" description="Disordered" evidence="7">
    <location>
        <begin position="429"/>
        <end position="464"/>
    </location>
</feature>
<keyword evidence="3 6" id="KW-0238">DNA-binding</keyword>
<feature type="DNA-binding region" description="Fork-head" evidence="6">
    <location>
        <begin position="204"/>
        <end position="300"/>
    </location>
</feature>
<evidence type="ECO:0000256" key="5">
    <source>
        <dbReference type="ARBA" id="ARBA00023242"/>
    </source>
</evidence>
<accession>A0AAD5U4M8</accession>
<evidence type="ECO:0000256" key="2">
    <source>
        <dbReference type="ARBA" id="ARBA00023015"/>
    </source>
</evidence>
<keyword evidence="2" id="KW-0805">Transcription regulation</keyword>
<comment type="subcellular location">
    <subcellularLocation>
        <location evidence="1 6">Nucleus</location>
    </subcellularLocation>
</comment>
<dbReference type="InterPro" id="IPR036388">
    <property type="entry name" value="WH-like_DNA-bd_sf"/>
</dbReference>
<dbReference type="SUPFAM" id="SSF46785">
    <property type="entry name" value="Winged helix' DNA-binding domain"/>
    <property type="match status" value="1"/>
</dbReference>
<evidence type="ECO:0000256" key="3">
    <source>
        <dbReference type="ARBA" id="ARBA00023125"/>
    </source>
</evidence>
<evidence type="ECO:0000256" key="7">
    <source>
        <dbReference type="SAM" id="MobiDB-lite"/>
    </source>
</evidence>
<dbReference type="PROSITE" id="PS50039">
    <property type="entry name" value="FORK_HEAD_3"/>
    <property type="match status" value="1"/>
</dbReference>
<dbReference type="SUPFAM" id="SSF49879">
    <property type="entry name" value="SMAD/FHA domain"/>
    <property type="match status" value="1"/>
</dbReference>
<dbReference type="InterPro" id="IPR036390">
    <property type="entry name" value="WH_DNA-bd_sf"/>
</dbReference>
<dbReference type="GO" id="GO:0000981">
    <property type="term" value="F:DNA-binding transcription factor activity, RNA polymerase II-specific"/>
    <property type="evidence" value="ECO:0007669"/>
    <property type="project" value="TreeGrafter"/>
</dbReference>
<dbReference type="Pfam" id="PF00498">
    <property type="entry name" value="FHA"/>
    <property type="match status" value="1"/>
</dbReference>
<feature type="domain" description="FHA" evidence="8">
    <location>
        <begin position="24"/>
        <end position="78"/>
    </location>
</feature>
<feature type="region of interest" description="Disordered" evidence="7">
    <location>
        <begin position="106"/>
        <end position="190"/>
    </location>
</feature>
<dbReference type="CDD" id="cd22701">
    <property type="entry name" value="FHA_FKH1-like"/>
    <property type="match status" value="1"/>
</dbReference>
<feature type="compositionally biased region" description="Polar residues" evidence="7">
    <location>
        <begin position="106"/>
        <end position="120"/>
    </location>
</feature>
<dbReference type="EMBL" id="JADGJW010000163">
    <property type="protein sequence ID" value="KAJ3222702.1"/>
    <property type="molecule type" value="Genomic_DNA"/>
</dbReference>
<name>A0AAD5U4M8_9FUNG</name>
<keyword evidence="5 6" id="KW-0539">Nucleus</keyword>
<dbReference type="Gene3D" id="1.10.10.10">
    <property type="entry name" value="Winged helix-like DNA-binding domain superfamily/Winged helix DNA-binding domain"/>
    <property type="match status" value="1"/>
</dbReference>
<dbReference type="Gene3D" id="2.60.200.20">
    <property type="match status" value="1"/>
</dbReference>
<dbReference type="GO" id="GO:0000978">
    <property type="term" value="F:RNA polymerase II cis-regulatory region sequence-specific DNA binding"/>
    <property type="evidence" value="ECO:0007669"/>
    <property type="project" value="TreeGrafter"/>
</dbReference>
<reference evidence="10" key="1">
    <citation type="submission" date="2020-05" db="EMBL/GenBank/DDBJ databases">
        <title>Phylogenomic resolution of chytrid fungi.</title>
        <authorList>
            <person name="Stajich J.E."/>
            <person name="Amses K."/>
            <person name="Simmons R."/>
            <person name="Seto K."/>
            <person name="Myers J."/>
            <person name="Bonds A."/>
            <person name="Quandt C.A."/>
            <person name="Barry K."/>
            <person name="Liu P."/>
            <person name="Grigoriev I."/>
            <person name="Longcore J.E."/>
            <person name="James T.Y."/>
        </authorList>
    </citation>
    <scope>NUCLEOTIDE SEQUENCE</scope>
    <source>
        <strain evidence="10">JEL0476</strain>
    </source>
</reference>
<dbReference type="AlphaFoldDB" id="A0AAD5U4M8"/>
<sequence>MTSQAYAKLEGTGSWIYFITKLTIKIGRNSVNEKVDLDLGIQKTISRLHATISYNFLSRKWLLLVQGRNGLKVGNVQYKVSSNPIVLENGNTIEIGGIKFTFNLPTTPPTVNNSKNPTIRNSQPSSKQSPQNDPQKGNSPNTTDMLNVTESEELKDRLSKDSKVQLTISDSTDENGKQSSTIENSKSDFKNNSLANNITNSYLKPKISFVDLIKEAILNDKGKKLTLIGIFNYIRLQYPYYKYLEEVNKNILLVGDQDWKNSIKIILNKNSSFKKVNKNLERIYWAVNTSDNFIYDTLKRNLLEEEDVEHINDLKKIKYSASETSTATQYSEQVNAITKSSSALGSSKGKQIPTSSIESMFSKNDIHQKFFDPNFWSKEVSSPFISKELFQKELIDLTLKNNFPTNGNVLKKQPSSFVEKDIVTETLSENDSKNKADDFNNSNIVRKNNRGFSEKSQNIESAESSSVKKTDAVISSSSKMLPMEEVKVKASPTTNFSFNNRGRYNASNRSGSVVDLNKIIFHKNSNLIHLNEVKLKVPTPESIMKGFPVYFYEFKKLSNFNLISKDSVFHL</sequence>
<dbReference type="InterPro" id="IPR001766">
    <property type="entry name" value="Fork_head_dom"/>
</dbReference>
<feature type="compositionally biased region" description="Basic and acidic residues" evidence="7">
    <location>
        <begin position="152"/>
        <end position="163"/>
    </location>
</feature>
<dbReference type="GO" id="GO:0005634">
    <property type="term" value="C:nucleus"/>
    <property type="evidence" value="ECO:0007669"/>
    <property type="project" value="UniProtKB-SubCell"/>
</dbReference>
<organism evidence="10 11">
    <name type="scientific">Clydaea vesicula</name>
    <dbReference type="NCBI Taxonomy" id="447962"/>
    <lineage>
        <taxon>Eukaryota</taxon>
        <taxon>Fungi</taxon>
        <taxon>Fungi incertae sedis</taxon>
        <taxon>Chytridiomycota</taxon>
        <taxon>Chytridiomycota incertae sedis</taxon>
        <taxon>Chytridiomycetes</taxon>
        <taxon>Lobulomycetales</taxon>
        <taxon>Lobulomycetaceae</taxon>
        <taxon>Clydaea</taxon>
    </lineage>
</organism>
<comment type="caution">
    <text evidence="10">The sequence shown here is derived from an EMBL/GenBank/DDBJ whole genome shotgun (WGS) entry which is preliminary data.</text>
</comment>
<dbReference type="Pfam" id="PF00250">
    <property type="entry name" value="Forkhead"/>
    <property type="match status" value="1"/>
</dbReference>
<proteinExistence type="predicted"/>
<feature type="compositionally biased region" description="Polar residues" evidence="7">
    <location>
        <begin position="439"/>
        <end position="464"/>
    </location>
</feature>
<evidence type="ECO:0000259" key="9">
    <source>
        <dbReference type="PROSITE" id="PS50039"/>
    </source>
</evidence>